<dbReference type="OMA" id="QPCKFEP"/>
<accession>A0A096MTC1</accession>
<dbReference type="STRING" id="9555.ENSPANP00000003050"/>
<feature type="region of interest" description="Disordered" evidence="1">
    <location>
        <begin position="1"/>
        <end position="268"/>
    </location>
</feature>
<keyword evidence="3" id="KW-1185">Reference proteome</keyword>
<feature type="compositionally biased region" description="Low complexity" evidence="1">
    <location>
        <begin position="1"/>
        <end position="11"/>
    </location>
</feature>
<feature type="compositionally biased region" description="Polar residues" evidence="1">
    <location>
        <begin position="151"/>
        <end position="161"/>
    </location>
</feature>
<evidence type="ECO:0000313" key="2">
    <source>
        <dbReference type="Ensembl" id="ENSPANP00000003050.3"/>
    </source>
</evidence>
<dbReference type="Pfam" id="PF17819">
    <property type="entry name" value="Tex55"/>
    <property type="match status" value="1"/>
</dbReference>
<dbReference type="GO" id="GO:0036126">
    <property type="term" value="C:sperm flagellum"/>
    <property type="evidence" value="ECO:0007669"/>
    <property type="project" value="Ensembl"/>
</dbReference>
<reference evidence="2 3" key="1">
    <citation type="submission" date="2012-03" db="EMBL/GenBank/DDBJ databases">
        <title>Whole Genome Assembly of Papio anubis.</title>
        <authorList>
            <person name="Liu Y.L."/>
            <person name="Abraham K.A."/>
            <person name="Akbar H.A."/>
            <person name="Ali S.A."/>
            <person name="Anosike U.A."/>
            <person name="Aqrawi P.A."/>
            <person name="Arias F.A."/>
            <person name="Attaway T.A."/>
            <person name="Awwad R.A."/>
            <person name="Babu C.B."/>
            <person name="Bandaranaike D.B."/>
            <person name="Battles P.B."/>
            <person name="Bell A.B."/>
            <person name="Beltran B.B."/>
            <person name="Berhane-Mersha D.B."/>
            <person name="Bess C.B."/>
            <person name="Bickham C.B."/>
            <person name="Bolden T.B."/>
            <person name="Carter K.C."/>
            <person name="Chau D.C."/>
            <person name="Chavez A.C."/>
            <person name="Clerc-Blankenburg K.C."/>
            <person name="Coyle M.C."/>
            <person name="Dao M.D."/>
            <person name="Davila M.L.D."/>
            <person name="Davy-Carroll L.D."/>
            <person name="Denson S.D."/>
            <person name="Dinh H.D."/>
            <person name="Fernandez S.F."/>
            <person name="Fernando P.F."/>
            <person name="Forbes L.F."/>
            <person name="Francis C.F."/>
            <person name="Francisco L.F."/>
            <person name="Fu Q.F."/>
            <person name="Garcia-Iii R.G."/>
            <person name="Garrett T.G."/>
            <person name="Gross S.G."/>
            <person name="Gubbala S.G."/>
            <person name="Hirani K.H."/>
            <person name="Hogues M.H."/>
            <person name="Hollins B.H."/>
            <person name="Jackson L.J."/>
            <person name="Javaid M.J."/>
            <person name="Jhangiani S.J."/>
            <person name="Johnson A.J."/>
            <person name="Johnson B.J."/>
            <person name="Jones J.J."/>
            <person name="Joshi V.J."/>
            <person name="Kalu J.K."/>
            <person name="Khan N.K."/>
            <person name="Korchina V.K."/>
            <person name="Kovar C.K."/>
            <person name="Lago L.L."/>
            <person name="Lara F.L."/>
            <person name="Le T.-K.L."/>
            <person name="Lee S.L."/>
            <person name="Legall-Iii F.L."/>
            <person name="Lemon S.L."/>
            <person name="Liu J.L."/>
            <person name="Liu Y.-S.L."/>
            <person name="Liyanage D.L."/>
            <person name="Lopez J.L."/>
            <person name="Lorensuhewa L.L."/>
            <person name="Mata R.M."/>
            <person name="Mathew T.M."/>
            <person name="Mercado C.M."/>
            <person name="Mercado I.M."/>
            <person name="Morales K.M."/>
            <person name="Morgan M.M."/>
            <person name="Munidasa M.M."/>
            <person name="Ngo D.N."/>
            <person name="Nguyen L.N."/>
            <person name="Nguyen T.N."/>
            <person name="Nguyen N.N."/>
            <person name="Obregon M.O."/>
            <person name="Okwuonu G.O."/>
            <person name="Ongeri F.O."/>
            <person name="Onwere C.O."/>
            <person name="Osifeso I.O."/>
            <person name="Parra A.P."/>
            <person name="Patil S.P."/>
            <person name="Perez A.P."/>
            <person name="Perez Y.P."/>
            <person name="Pham C.P."/>
            <person name="Pu L.-L.P."/>
            <person name="Puazo M.P."/>
            <person name="Quiroz J.Q."/>
            <person name="Rouhana J.R."/>
            <person name="Ruiz M.R."/>
            <person name="Ruiz S.-J.R."/>
            <person name="Saada N.S."/>
            <person name="Santibanez J.S."/>
            <person name="Scheel M.S."/>
            <person name="Schneider B.S."/>
            <person name="Simmons D.S."/>
            <person name="Sisson I.S."/>
            <person name="Tang L.-Y.T."/>
            <person name="Thornton R.T."/>
            <person name="Tisius J.T."/>
            <person name="Toledanes G.T."/>
            <person name="Trejos Z.T."/>
            <person name="Usmani K.U."/>
            <person name="Varghese R.V."/>
            <person name="Vattathil S.V."/>
            <person name="Vee V.V."/>
            <person name="Walker D.W."/>
            <person name="Weissenberger G.W."/>
            <person name="White C.W."/>
            <person name="Williams A.W."/>
            <person name="Woodworth J.W."/>
            <person name="Wright R.W."/>
            <person name="Zhu Y.Z."/>
            <person name="Han Y.H."/>
            <person name="Newsham I.N."/>
            <person name="Nazareth L.N."/>
            <person name="Worley K.W."/>
            <person name="Muzny D.M."/>
            <person name="Rogers J.R."/>
            <person name="Gibbs R.G."/>
        </authorList>
    </citation>
    <scope>NUCLEOTIDE SEQUENCE [LARGE SCALE GENOMIC DNA]</scope>
</reference>
<dbReference type="HOGENOM" id="CLU_034619_0_0_1"/>
<dbReference type="GeneTree" id="ENSGT00940000154487"/>
<feature type="compositionally biased region" description="Polar residues" evidence="1">
    <location>
        <begin position="63"/>
        <end position="85"/>
    </location>
</feature>
<dbReference type="Bgee" id="ENSPANG00000007696">
    <property type="expression patterns" value="Expressed in testis"/>
</dbReference>
<proteinExistence type="predicted"/>
<dbReference type="InterPro" id="IPR048377">
    <property type="entry name" value="TEX55_DD"/>
</dbReference>
<dbReference type="AlphaFoldDB" id="A0A096MTC1"/>
<feature type="compositionally biased region" description="Polar residues" evidence="1">
    <location>
        <begin position="225"/>
        <end position="256"/>
    </location>
</feature>
<feature type="compositionally biased region" description="Basic and acidic residues" evidence="1">
    <location>
        <begin position="35"/>
        <end position="52"/>
    </location>
</feature>
<protein>
    <submittedName>
        <fullName evidence="2">Testis expressed 55</fullName>
    </submittedName>
</protein>
<sequence>MEEPPQEALAEPLEHESPAAPSSAGHTNGQEDDDQKNQAERKADNHTAHRIADQTALRVPSQAKFNIFSQTTNGVAEQNGRSTPGQAGHRASDPANVSDLRADDQVDQTPSEQTEGKASSQANNVQYEQSDGQVSGLTEERTAEQIERRLSSQAERVTSGQIDGRLSMPSDQRGSRQTDHRMSGQSERRASEQMDRRLSDKAEGITSEQITYTLSRLSEKRPSVQIDSGGSSVPSDRSPSVQIDSGSSVPSDQRPSVQIDRRMSGKVRRTSVKTDYRLASLVHQGTSEQIDLRSHGLVDHKTSVKTHHQVYGKATELAEHQTIDQAHSNADQPPVDKADYSESDQIDHLADRQANHKDQLSYYERHGQSEDRIFPQLGNSKKDKEADYRVQPCKFEDSQVDLNSKLSVEMETQNATTTPAYHPVDARFTSNFQAKDQALFPRLPSISSKLNHISSQEKTQAVVTKSDEFSEIEQGKSYRIRNQSCRRFPSIVYEDPYQVALQYMEKHHILQIFQITENLVYEKPEDPLNFMLCQV</sequence>
<feature type="compositionally biased region" description="Basic and acidic residues" evidence="1">
    <location>
        <begin position="173"/>
        <end position="203"/>
    </location>
</feature>
<evidence type="ECO:0000256" key="1">
    <source>
        <dbReference type="SAM" id="MobiDB-lite"/>
    </source>
</evidence>
<feature type="compositionally biased region" description="Polar residues" evidence="1">
    <location>
        <begin position="107"/>
        <end position="136"/>
    </location>
</feature>
<dbReference type="InterPro" id="IPR040760">
    <property type="entry name" value="Tex55"/>
</dbReference>
<gene>
    <name evidence="2" type="primary">TEX55</name>
</gene>
<dbReference type="Ensembl" id="ENSPANT00000018668.3">
    <property type="protein sequence ID" value="ENSPANP00000003050.3"/>
    <property type="gene ID" value="ENSPANG00000007696.3"/>
</dbReference>
<dbReference type="Proteomes" id="UP000028761">
    <property type="component" value="Chromosome 2"/>
</dbReference>
<dbReference type="GO" id="GO:0005634">
    <property type="term" value="C:nucleus"/>
    <property type="evidence" value="ECO:0007669"/>
    <property type="project" value="TreeGrafter"/>
</dbReference>
<reference evidence="2" key="2">
    <citation type="submission" date="2025-08" db="UniProtKB">
        <authorList>
            <consortium name="Ensembl"/>
        </authorList>
    </citation>
    <scope>IDENTIFICATION</scope>
</reference>
<dbReference type="PANTHER" id="PTHR47110:SF1">
    <property type="entry name" value="TESTIS-SPECIFIC EXPRESSED PROTEIN 55"/>
    <property type="match status" value="1"/>
</dbReference>
<evidence type="ECO:0000313" key="3">
    <source>
        <dbReference type="Proteomes" id="UP000028761"/>
    </source>
</evidence>
<dbReference type="PANTHER" id="PTHR47110">
    <property type="entry name" value="TESTIS-SPECIFIC EXPRESSED PROTEIN 55"/>
    <property type="match status" value="1"/>
</dbReference>
<organism evidence="2 3">
    <name type="scientific">Papio anubis</name>
    <name type="common">Olive baboon</name>
    <dbReference type="NCBI Taxonomy" id="9555"/>
    <lineage>
        <taxon>Eukaryota</taxon>
        <taxon>Metazoa</taxon>
        <taxon>Chordata</taxon>
        <taxon>Craniata</taxon>
        <taxon>Vertebrata</taxon>
        <taxon>Euteleostomi</taxon>
        <taxon>Mammalia</taxon>
        <taxon>Eutheria</taxon>
        <taxon>Euarchontoglires</taxon>
        <taxon>Primates</taxon>
        <taxon>Haplorrhini</taxon>
        <taxon>Catarrhini</taxon>
        <taxon>Cercopithecidae</taxon>
        <taxon>Cercopithecinae</taxon>
        <taxon>Papio</taxon>
    </lineage>
</organism>
<feature type="compositionally biased region" description="Basic and acidic residues" evidence="1">
    <location>
        <begin position="138"/>
        <end position="150"/>
    </location>
</feature>
<name>A0A096MTC1_PAPAN</name>
<feature type="compositionally biased region" description="Polar residues" evidence="1">
    <location>
        <begin position="206"/>
        <end position="216"/>
    </location>
</feature>
<dbReference type="CDD" id="cd22975">
    <property type="entry name" value="DD_TEX55"/>
    <property type="match status" value="1"/>
</dbReference>
<dbReference type="eggNOG" id="ENOG502QRWU">
    <property type="taxonomic scope" value="Eukaryota"/>
</dbReference>
<reference evidence="2" key="3">
    <citation type="submission" date="2025-09" db="UniProtKB">
        <authorList>
            <consortium name="Ensembl"/>
        </authorList>
    </citation>
    <scope>IDENTIFICATION</scope>
</reference>